<keyword evidence="4 8" id="KW-1133">Transmembrane helix</keyword>
<dbReference type="RefSeq" id="WP_353438014.1">
    <property type="nucleotide sequence ID" value="NZ_CP099959.1"/>
</dbReference>
<evidence type="ECO:0000256" key="1">
    <source>
        <dbReference type="ARBA" id="ARBA00004141"/>
    </source>
</evidence>
<proteinExistence type="predicted"/>
<evidence type="ECO:0000256" key="5">
    <source>
        <dbReference type="ARBA" id="ARBA00023136"/>
    </source>
</evidence>
<evidence type="ECO:0000256" key="7">
    <source>
        <dbReference type="PIRSR" id="PIRSR608901-2"/>
    </source>
</evidence>
<feature type="transmembrane region" description="Helical" evidence="8">
    <location>
        <begin position="100"/>
        <end position="121"/>
    </location>
</feature>
<dbReference type="GO" id="GO:0016020">
    <property type="term" value="C:membrane"/>
    <property type="evidence" value="ECO:0007669"/>
    <property type="project" value="UniProtKB-SubCell"/>
</dbReference>
<dbReference type="GO" id="GO:0046872">
    <property type="term" value="F:metal ion binding"/>
    <property type="evidence" value="ECO:0007669"/>
    <property type="project" value="UniProtKB-KW"/>
</dbReference>
<keyword evidence="6" id="KW-0106">Calcium</keyword>
<comment type="cofactor">
    <cofactor evidence="7">
        <name>Zn(2+)</name>
        <dbReference type="ChEBI" id="CHEBI:29105"/>
    </cofactor>
</comment>
<sequence length="233" mass="25937">MSTWFNSVDIYCERLDASFWAEPINAFTNLSFIVAGLFIWRLRTPRSNLMAILMILIGLGSFSFHTFANRLTGLFDVLAIALYLVAFAFLIPKQWSKTSILIQLGSVILLIVSIVLAQLLISPLKTALPWLPPGMYLGAWLALLGYALITQSSNTLAARFLWLAVIVFPFSLLSRQLDMPLCDLIGGSHWLWHLLNGLTLFLSSYGLLQNGAINLGNSITWPAQHDSNVRPTP</sequence>
<reference evidence="9" key="1">
    <citation type="submission" date="2022-06" db="EMBL/GenBank/DDBJ databases">
        <title>New Polynucleobacter species.</title>
        <authorList>
            <person name="Hahn M.W."/>
        </authorList>
    </citation>
    <scope>NUCLEOTIDE SEQUENCE</scope>
    <source>
        <strain evidence="9">UK-FUSCHL-C3</strain>
    </source>
</reference>
<feature type="transmembrane region" description="Helical" evidence="8">
    <location>
        <begin position="49"/>
        <end position="68"/>
    </location>
</feature>
<name>A0AAU8A044_9BURK</name>
<dbReference type="AlphaFoldDB" id="A0AAU8A044"/>
<dbReference type="GO" id="GO:0016811">
    <property type="term" value="F:hydrolase activity, acting on carbon-nitrogen (but not peptide) bonds, in linear amides"/>
    <property type="evidence" value="ECO:0007669"/>
    <property type="project" value="InterPro"/>
</dbReference>
<evidence type="ECO:0000313" key="9">
    <source>
        <dbReference type="EMBL" id="XCC57009.1"/>
    </source>
</evidence>
<feature type="binding site" evidence="6">
    <location>
        <position position="22"/>
    </location>
    <ligand>
        <name>Ca(2+)</name>
        <dbReference type="ChEBI" id="CHEBI:29108"/>
    </ligand>
</feature>
<dbReference type="GO" id="GO:0006672">
    <property type="term" value="P:ceramide metabolic process"/>
    <property type="evidence" value="ECO:0007669"/>
    <property type="project" value="InterPro"/>
</dbReference>
<feature type="transmembrane region" description="Helical" evidence="8">
    <location>
        <begin position="24"/>
        <end position="42"/>
    </location>
</feature>
<dbReference type="Pfam" id="PF05875">
    <property type="entry name" value="Ceramidase"/>
    <property type="match status" value="1"/>
</dbReference>
<organism evidence="9">
    <name type="scientific">Polynucleobacter sp. UK-FUSCHL-C3</name>
    <dbReference type="NCBI Taxonomy" id="2955208"/>
    <lineage>
        <taxon>Bacteria</taxon>
        <taxon>Pseudomonadati</taxon>
        <taxon>Pseudomonadota</taxon>
        <taxon>Betaproteobacteria</taxon>
        <taxon>Burkholderiales</taxon>
        <taxon>Burkholderiaceae</taxon>
        <taxon>Polynucleobacter</taxon>
    </lineage>
</organism>
<feature type="binding site" evidence="7">
    <location>
        <position position="65"/>
    </location>
    <ligand>
        <name>Zn(2+)</name>
        <dbReference type="ChEBI" id="CHEBI:29105"/>
        <note>catalytic</note>
    </ligand>
</feature>
<dbReference type="EMBL" id="CP099959">
    <property type="protein sequence ID" value="XCC57009.1"/>
    <property type="molecule type" value="Genomic_DNA"/>
</dbReference>
<feature type="binding site" evidence="7">
    <location>
        <position position="189"/>
    </location>
    <ligand>
        <name>Zn(2+)</name>
        <dbReference type="ChEBI" id="CHEBI:29105"/>
        <note>catalytic</note>
    </ligand>
</feature>
<keyword evidence="6" id="KW-0479">Metal-binding</keyword>
<keyword evidence="3" id="KW-0378">Hydrolase</keyword>
<feature type="transmembrane region" description="Helical" evidence="8">
    <location>
        <begin position="156"/>
        <end position="177"/>
    </location>
</feature>
<keyword evidence="5 8" id="KW-0472">Membrane</keyword>
<comment type="subcellular location">
    <subcellularLocation>
        <location evidence="1">Membrane</location>
        <topology evidence="1">Multi-pass membrane protein</topology>
    </subcellularLocation>
</comment>
<gene>
    <name evidence="9" type="ORF">NKE59_05765</name>
</gene>
<keyword evidence="2 8" id="KW-0812">Transmembrane</keyword>
<feature type="transmembrane region" description="Helical" evidence="8">
    <location>
        <begin position="74"/>
        <end position="91"/>
    </location>
</feature>
<feature type="transmembrane region" description="Helical" evidence="8">
    <location>
        <begin position="189"/>
        <end position="208"/>
    </location>
</feature>
<evidence type="ECO:0000256" key="2">
    <source>
        <dbReference type="ARBA" id="ARBA00022692"/>
    </source>
</evidence>
<accession>A0AAU8A044</accession>
<dbReference type="InterPro" id="IPR008901">
    <property type="entry name" value="ACER"/>
</dbReference>
<feature type="binding site" evidence="7">
    <location>
        <position position="193"/>
    </location>
    <ligand>
        <name>Zn(2+)</name>
        <dbReference type="ChEBI" id="CHEBI:29105"/>
        <note>catalytic</note>
    </ligand>
</feature>
<evidence type="ECO:0000256" key="3">
    <source>
        <dbReference type="ARBA" id="ARBA00022801"/>
    </source>
</evidence>
<keyword evidence="7" id="KW-0862">Zinc</keyword>
<evidence type="ECO:0000256" key="4">
    <source>
        <dbReference type="ARBA" id="ARBA00022989"/>
    </source>
</evidence>
<feature type="transmembrane region" description="Helical" evidence="8">
    <location>
        <begin position="127"/>
        <end position="149"/>
    </location>
</feature>
<protein>
    <submittedName>
        <fullName evidence="9">Ceramidase</fullName>
    </submittedName>
</protein>
<evidence type="ECO:0000256" key="8">
    <source>
        <dbReference type="SAM" id="Phobius"/>
    </source>
</evidence>
<evidence type="ECO:0000256" key="6">
    <source>
        <dbReference type="PIRSR" id="PIRSR608901-1"/>
    </source>
</evidence>